<dbReference type="AlphaFoldDB" id="A0AAV9XUV4"/>
<feature type="region of interest" description="Disordered" evidence="1">
    <location>
        <begin position="1"/>
        <end position="21"/>
    </location>
</feature>
<name>A0AAV9XUV4_9CRYT</name>
<protein>
    <submittedName>
        <fullName evidence="2">Uncharacterized protein</fullName>
    </submittedName>
</protein>
<dbReference type="Proteomes" id="UP001311799">
    <property type="component" value="Unassembled WGS sequence"/>
</dbReference>
<feature type="compositionally biased region" description="Polar residues" evidence="1">
    <location>
        <begin position="1"/>
        <end position="14"/>
    </location>
</feature>
<proteinExistence type="predicted"/>
<keyword evidence="3" id="KW-1185">Reference proteome</keyword>
<sequence length="155" mass="16136">MSSEQANPQTLSAEQQQTQQVPGAQIQMGVTGGVSSAGLPYSTSMGQNLMYQSVATSGSGYFFPQNGIAPSAIGAGAYTSVGMPNMYEMDPNMFAGGYAAPYGSAMGSSFYLPNQYGSSGMMAMPYTYDPYGLINPGIIPPVATKTVKKKRSGCC</sequence>
<evidence type="ECO:0000313" key="2">
    <source>
        <dbReference type="EMBL" id="KAK6588393.1"/>
    </source>
</evidence>
<dbReference type="EMBL" id="JAWDEY010000033">
    <property type="protein sequence ID" value="KAK6588393.1"/>
    <property type="molecule type" value="Genomic_DNA"/>
</dbReference>
<evidence type="ECO:0000256" key="1">
    <source>
        <dbReference type="SAM" id="MobiDB-lite"/>
    </source>
</evidence>
<evidence type="ECO:0000313" key="3">
    <source>
        <dbReference type="Proteomes" id="UP001311799"/>
    </source>
</evidence>
<reference evidence="2 3" key="1">
    <citation type="submission" date="2023-10" db="EMBL/GenBank/DDBJ databases">
        <title>Comparative genomics analysis reveals potential genetic determinants of host preference in Cryptosporidium xiaoi.</title>
        <authorList>
            <person name="Xiao L."/>
            <person name="Li J."/>
        </authorList>
    </citation>
    <scope>NUCLEOTIDE SEQUENCE [LARGE SCALE GENOMIC DNA]</scope>
    <source>
        <strain evidence="2 3">52996</strain>
    </source>
</reference>
<comment type="caution">
    <text evidence="2">The sequence shown here is derived from an EMBL/GenBank/DDBJ whole genome shotgun (WGS) entry which is preliminary data.</text>
</comment>
<accession>A0AAV9XUV4</accession>
<gene>
    <name evidence="2" type="ORF">RS030_5693</name>
</gene>
<organism evidence="2 3">
    <name type="scientific">Cryptosporidium xiaoi</name>
    <dbReference type="NCBI Taxonomy" id="659607"/>
    <lineage>
        <taxon>Eukaryota</taxon>
        <taxon>Sar</taxon>
        <taxon>Alveolata</taxon>
        <taxon>Apicomplexa</taxon>
        <taxon>Conoidasida</taxon>
        <taxon>Coccidia</taxon>
        <taxon>Eucoccidiorida</taxon>
        <taxon>Eimeriorina</taxon>
        <taxon>Cryptosporidiidae</taxon>
        <taxon>Cryptosporidium</taxon>
    </lineage>
</organism>